<name>A0A4V1NW18_9BACT</name>
<feature type="signal peptide" evidence="2">
    <location>
        <begin position="1"/>
        <end position="23"/>
    </location>
</feature>
<feature type="compositionally biased region" description="Polar residues" evidence="1">
    <location>
        <begin position="281"/>
        <end position="295"/>
    </location>
</feature>
<dbReference type="AlphaFoldDB" id="A0A4V1NW18"/>
<keyword evidence="4" id="KW-1185">Reference proteome</keyword>
<evidence type="ECO:0000256" key="2">
    <source>
        <dbReference type="SAM" id="SignalP"/>
    </source>
</evidence>
<proteinExistence type="predicted"/>
<comment type="caution">
    <text evidence="3">The sequence shown here is derived from an EMBL/GenBank/DDBJ whole genome shotgun (WGS) entry which is preliminary data.</text>
</comment>
<dbReference type="RefSeq" id="WP_129207651.1">
    <property type="nucleotide sequence ID" value="NZ_BMGU01000001.1"/>
</dbReference>
<protein>
    <submittedName>
        <fullName evidence="3">Uncharacterized protein</fullName>
    </submittedName>
</protein>
<gene>
    <name evidence="3" type="ORF">ESZ00_08440</name>
</gene>
<keyword evidence="2" id="KW-0732">Signal</keyword>
<reference evidence="3 4" key="1">
    <citation type="journal article" date="2016" name="Int. J. Syst. Evol. Microbiol.">
        <title>Acidipila dinghuensis sp. nov., an acidobacterium isolated from forest soil.</title>
        <authorList>
            <person name="Jiang Y.W."/>
            <person name="Wang J."/>
            <person name="Chen M.H."/>
            <person name="Lv Y.Y."/>
            <person name="Qiu L.H."/>
        </authorList>
    </citation>
    <scope>NUCLEOTIDE SEQUENCE [LARGE SCALE GENOMIC DNA]</scope>
    <source>
        <strain evidence="3 4">DHOF10</strain>
    </source>
</reference>
<sequence>MKTRACWLVAGGMLISGAVVSQAQYVGRVDTAKAEKAQTLRATAVLEYTGDYTKPIASRLIPLAVWDGTTYQPAGLYLAQPVPLAVESGTQYQLEESGLAKGFFDVKAAANIGGPGGSWVAIGGYQKPISPAQARLKASKHIPKIDGWGDDDDQPHFAHRPSDSSNGSSKDSGNAPAKDPDRPTLNRRTGDNSSSSSPDSGTGSSSSSGTGNSTSGNNSGSTSSGSGSSSDPDRPTLHRKTEDSGSSSGGSSTGSSGSGTTAGSGTGPVDPDRPTMHRRTPSSGDGSPVTATTDIDPNRPRLRHGRPEEQEKLDVPSDVEIAKLSGHPENLEQMVAVSDVATHSSENWRYSWADPADAKSLQTQLEGMAQNLFAGKPMVAPIGGGFGSGTTASSTTSGAAAKSSAVTGTHTTAIRNAHRKAALSSLPVLADEQFHAYALTFGGGATLVFSAKTTLADGKVKYVTLIAQPDFSGQARVLFHQMTSDDQLDQTPRMLVVDALDTDGDGRAELIFELAGRTDRQYAIYRVGNGEVEQVFSTAGAS</sequence>
<feature type="compositionally biased region" description="Basic and acidic residues" evidence="1">
    <location>
        <begin position="305"/>
        <end position="315"/>
    </location>
</feature>
<accession>A0A4V1NW18</accession>
<dbReference type="Proteomes" id="UP000290253">
    <property type="component" value="Unassembled WGS sequence"/>
</dbReference>
<feature type="region of interest" description="Disordered" evidence="1">
    <location>
        <begin position="143"/>
        <end position="317"/>
    </location>
</feature>
<dbReference type="EMBL" id="SDMK01000001">
    <property type="protein sequence ID" value="RXS97872.1"/>
    <property type="molecule type" value="Genomic_DNA"/>
</dbReference>
<feature type="chain" id="PRO_5020230650" evidence="2">
    <location>
        <begin position="24"/>
        <end position="542"/>
    </location>
</feature>
<feature type="compositionally biased region" description="Low complexity" evidence="1">
    <location>
        <begin position="191"/>
        <end position="230"/>
    </location>
</feature>
<dbReference type="OrthoDB" id="113128at2"/>
<feature type="compositionally biased region" description="Basic and acidic residues" evidence="1">
    <location>
        <begin position="231"/>
        <end position="243"/>
    </location>
</feature>
<organism evidence="3 4">
    <name type="scientific">Silvibacterium dinghuense</name>
    <dbReference type="NCBI Taxonomy" id="1560006"/>
    <lineage>
        <taxon>Bacteria</taxon>
        <taxon>Pseudomonadati</taxon>
        <taxon>Acidobacteriota</taxon>
        <taxon>Terriglobia</taxon>
        <taxon>Terriglobales</taxon>
        <taxon>Acidobacteriaceae</taxon>
        <taxon>Silvibacterium</taxon>
    </lineage>
</organism>
<evidence type="ECO:0000313" key="4">
    <source>
        <dbReference type="Proteomes" id="UP000290253"/>
    </source>
</evidence>
<evidence type="ECO:0000313" key="3">
    <source>
        <dbReference type="EMBL" id="RXS97872.1"/>
    </source>
</evidence>
<feature type="compositionally biased region" description="Gly residues" evidence="1">
    <location>
        <begin position="247"/>
        <end position="266"/>
    </location>
</feature>
<evidence type="ECO:0000256" key="1">
    <source>
        <dbReference type="SAM" id="MobiDB-lite"/>
    </source>
</evidence>
<feature type="compositionally biased region" description="Basic and acidic residues" evidence="1">
    <location>
        <begin position="178"/>
        <end position="190"/>
    </location>
</feature>
<feature type="compositionally biased region" description="Low complexity" evidence="1">
    <location>
        <begin position="163"/>
        <end position="174"/>
    </location>
</feature>